<dbReference type="Gene3D" id="3.90.190.20">
    <property type="entry name" value="Mur ligase, C-terminal domain"/>
    <property type="match status" value="1"/>
</dbReference>
<dbReference type="SUPFAM" id="SSF53623">
    <property type="entry name" value="MurD-like peptide ligases, catalytic domain"/>
    <property type="match status" value="1"/>
</dbReference>
<dbReference type="Pfam" id="PF08245">
    <property type="entry name" value="Mur_ligase_M"/>
    <property type="match status" value="1"/>
</dbReference>
<dbReference type="PIRSF" id="PIRSF001563">
    <property type="entry name" value="Folylpolyglu_synth"/>
    <property type="match status" value="1"/>
</dbReference>
<reference evidence="13" key="2">
    <citation type="submission" date="2021-04" db="EMBL/GenBank/DDBJ databases">
        <authorList>
            <person name="Gilroy R."/>
        </authorList>
    </citation>
    <scope>NUCLEOTIDE SEQUENCE</scope>
    <source>
        <strain evidence="13">CHK179-7159</strain>
    </source>
</reference>
<accession>A0A9D2I5R8</accession>
<evidence type="ECO:0000256" key="3">
    <source>
        <dbReference type="ARBA" id="ARBA00022598"/>
    </source>
</evidence>
<dbReference type="InterPro" id="IPR001645">
    <property type="entry name" value="Folylpolyglutamate_synth"/>
</dbReference>
<dbReference type="NCBIfam" id="TIGR01499">
    <property type="entry name" value="folC"/>
    <property type="match status" value="1"/>
</dbReference>
<dbReference type="GO" id="GO:0046872">
    <property type="term" value="F:metal ion binding"/>
    <property type="evidence" value="ECO:0007669"/>
    <property type="project" value="UniProtKB-KW"/>
</dbReference>
<keyword evidence="7" id="KW-0460">Magnesium</keyword>
<evidence type="ECO:0000256" key="9">
    <source>
        <dbReference type="ARBA" id="ARBA00047493"/>
    </source>
</evidence>
<dbReference type="Proteomes" id="UP000886858">
    <property type="component" value="Unassembled WGS sequence"/>
</dbReference>
<dbReference type="InterPro" id="IPR004101">
    <property type="entry name" value="Mur_ligase_C"/>
</dbReference>
<evidence type="ECO:0000313" key="13">
    <source>
        <dbReference type="EMBL" id="HJA93440.1"/>
    </source>
</evidence>
<dbReference type="InterPro" id="IPR013221">
    <property type="entry name" value="Mur_ligase_cen"/>
</dbReference>
<evidence type="ECO:0000256" key="8">
    <source>
        <dbReference type="ARBA" id="ARBA00030592"/>
    </source>
</evidence>
<keyword evidence="4" id="KW-0479">Metal-binding</keyword>
<dbReference type="Pfam" id="PF02875">
    <property type="entry name" value="Mur_ligase_C"/>
    <property type="match status" value="1"/>
</dbReference>
<keyword evidence="3 10" id="KW-0436">Ligase</keyword>
<evidence type="ECO:0000313" key="14">
    <source>
        <dbReference type="Proteomes" id="UP000886858"/>
    </source>
</evidence>
<dbReference type="GO" id="GO:0005829">
    <property type="term" value="C:cytosol"/>
    <property type="evidence" value="ECO:0007669"/>
    <property type="project" value="TreeGrafter"/>
</dbReference>
<evidence type="ECO:0000256" key="4">
    <source>
        <dbReference type="ARBA" id="ARBA00022723"/>
    </source>
</evidence>
<comment type="similarity">
    <text evidence="1 10">Belongs to the folylpolyglutamate synthase family.</text>
</comment>
<dbReference type="GO" id="GO:0005524">
    <property type="term" value="F:ATP binding"/>
    <property type="evidence" value="ECO:0007669"/>
    <property type="project" value="UniProtKB-KW"/>
</dbReference>
<reference evidence="13" key="1">
    <citation type="journal article" date="2021" name="PeerJ">
        <title>Extensive microbial diversity within the chicken gut microbiome revealed by metagenomics and culture.</title>
        <authorList>
            <person name="Gilroy R."/>
            <person name="Ravi A."/>
            <person name="Getino M."/>
            <person name="Pursley I."/>
            <person name="Horton D.L."/>
            <person name="Alikhan N.F."/>
            <person name="Baker D."/>
            <person name="Gharbi K."/>
            <person name="Hall N."/>
            <person name="Watson M."/>
            <person name="Adriaenssens E.M."/>
            <person name="Foster-Nyarko E."/>
            <person name="Jarju S."/>
            <person name="Secka A."/>
            <person name="Antonio M."/>
            <person name="Oren A."/>
            <person name="Chaudhuri R.R."/>
            <person name="La Ragione R."/>
            <person name="Hildebrand F."/>
            <person name="Pallen M.J."/>
        </authorList>
    </citation>
    <scope>NUCLEOTIDE SEQUENCE</scope>
    <source>
        <strain evidence="13">CHK179-7159</strain>
    </source>
</reference>
<name>A0A9D2I5R8_9FIRM</name>
<gene>
    <name evidence="13" type="ORF">H9717_10070</name>
</gene>
<evidence type="ECO:0000259" key="11">
    <source>
        <dbReference type="Pfam" id="PF02875"/>
    </source>
</evidence>
<evidence type="ECO:0000256" key="10">
    <source>
        <dbReference type="PIRNR" id="PIRNR001563"/>
    </source>
</evidence>
<keyword evidence="6 10" id="KW-0067">ATP-binding</keyword>
<sequence>MRFSYEQAVDYILGVPRFTKKNVLEDTNDFYDFLGRPGERACIVHVAGTNGKGSVCAYINSVLEKAHISTGMFTSPHLVDIRERFRLNGEMISREAFASCMNLLMDRLGLFRKKPGKEEYHPTFFEMLFFMGMLWFESRNAEAIVLETGMGGRLDATNVVKAPAVCVITRIGLDHMEYLGDTKEKIAAEKAGIIKPHVPVVFWDEEPAVSRVIVEKAKKMGVEVIPVSDQQVGFFNFKNKTVDFSMRSEYYEYIRVCLRTPAVYQRHNAALAVRALEVLNRVLTGKAHQTGKTGEVISRRMIEEGLLEAHWDGRMEEVLPGVVIDGAHNEDGVSAFLESVSADGCEGKRSLLFSVVSDKRGKDMAEQILKSGLFSRIAAAPMESSRSLAKEQLAALWDNRVQLYDSPEEAFLSMIRERKEKDMVYAAGSLYLAGQLLACLQEKGLYQRE</sequence>
<evidence type="ECO:0000256" key="6">
    <source>
        <dbReference type="ARBA" id="ARBA00022840"/>
    </source>
</evidence>
<evidence type="ECO:0000256" key="2">
    <source>
        <dbReference type="ARBA" id="ARBA00013025"/>
    </source>
</evidence>
<organism evidence="13 14">
    <name type="scientific">Candidatus Eisenbergiella merdipullorum</name>
    <dbReference type="NCBI Taxonomy" id="2838553"/>
    <lineage>
        <taxon>Bacteria</taxon>
        <taxon>Bacillati</taxon>
        <taxon>Bacillota</taxon>
        <taxon>Clostridia</taxon>
        <taxon>Lachnospirales</taxon>
        <taxon>Lachnospiraceae</taxon>
        <taxon>Eisenbergiella</taxon>
    </lineage>
</organism>
<dbReference type="SUPFAM" id="SSF53244">
    <property type="entry name" value="MurD-like peptide ligases, peptide-binding domain"/>
    <property type="match status" value="1"/>
</dbReference>
<comment type="caution">
    <text evidence="13">The sequence shown here is derived from an EMBL/GenBank/DDBJ whole genome shotgun (WGS) entry which is preliminary data.</text>
</comment>
<keyword evidence="5 10" id="KW-0547">Nucleotide-binding</keyword>
<dbReference type="PANTHER" id="PTHR11136:SF0">
    <property type="entry name" value="DIHYDROFOLATE SYNTHETASE-RELATED"/>
    <property type="match status" value="1"/>
</dbReference>
<dbReference type="Gene3D" id="3.40.1190.10">
    <property type="entry name" value="Mur-like, catalytic domain"/>
    <property type="match status" value="1"/>
</dbReference>
<dbReference type="InterPro" id="IPR036615">
    <property type="entry name" value="Mur_ligase_C_dom_sf"/>
</dbReference>
<comment type="catalytic activity">
    <reaction evidence="9">
        <text>(6S)-5,6,7,8-tetrahydrofolyl-(gamma-L-Glu)(n) + L-glutamate + ATP = (6S)-5,6,7,8-tetrahydrofolyl-(gamma-L-Glu)(n+1) + ADP + phosphate + H(+)</text>
        <dbReference type="Rhea" id="RHEA:10580"/>
        <dbReference type="Rhea" id="RHEA-COMP:14738"/>
        <dbReference type="Rhea" id="RHEA-COMP:14740"/>
        <dbReference type="ChEBI" id="CHEBI:15378"/>
        <dbReference type="ChEBI" id="CHEBI:29985"/>
        <dbReference type="ChEBI" id="CHEBI:30616"/>
        <dbReference type="ChEBI" id="CHEBI:43474"/>
        <dbReference type="ChEBI" id="CHEBI:141005"/>
        <dbReference type="ChEBI" id="CHEBI:456216"/>
        <dbReference type="EC" id="6.3.2.17"/>
    </reaction>
</comment>
<dbReference type="InterPro" id="IPR018109">
    <property type="entry name" value="Folylpolyglutamate_synth_CS"/>
</dbReference>
<dbReference type="PANTHER" id="PTHR11136">
    <property type="entry name" value="FOLYLPOLYGLUTAMATE SYNTHASE-RELATED"/>
    <property type="match status" value="1"/>
</dbReference>
<feature type="domain" description="Mur ligase central" evidence="12">
    <location>
        <begin position="46"/>
        <end position="273"/>
    </location>
</feature>
<evidence type="ECO:0000259" key="12">
    <source>
        <dbReference type="Pfam" id="PF08245"/>
    </source>
</evidence>
<dbReference type="AlphaFoldDB" id="A0A9D2I5R8"/>
<evidence type="ECO:0000256" key="5">
    <source>
        <dbReference type="ARBA" id="ARBA00022741"/>
    </source>
</evidence>
<evidence type="ECO:0000256" key="7">
    <source>
        <dbReference type="ARBA" id="ARBA00022842"/>
    </source>
</evidence>
<dbReference type="GO" id="GO:0008841">
    <property type="term" value="F:dihydrofolate synthase activity"/>
    <property type="evidence" value="ECO:0007669"/>
    <property type="project" value="TreeGrafter"/>
</dbReference>
<evidence type="ECO:0000256" key="1">
    <source>
        <dbReference type="ARBA" id="ARBA00008276"/>
    </source>
</evidence>
<proteinExistence type="inferred from homology"/>
<dbReference type="PROSITE" id="PS01012">
    <property type="entry name" value="FOLYLPOLYGLU_SYNT_2"/>
    <property type="match status" value="1"/>
</dbReference>
<dbReference type="InterPro" id="IPR036565">
    <property type="entry name" value="Mur-like_cat_sf"/>
</dbReference>
<dbReference type="EC" id="6.3.2.17" evidence="2"/>
<dbReference type="EMBL" id="DWYY01000111">
    <property type="protein sequence ID" value="HJA93440.1"/>
    <property type="molecule type" value="Genomic_DNA"/>
</dbReference>
<dbReference type="GO" id="GO:0004326">
    <property type="term" value="F:tetrahydrofolylpolyglutamate synthase activity"/>
    <property type="evidence" value="ECO:0007669"/>
    <property type="project" value="UniProtKB-EC"/>
</dbReference>
<feature type="domain" description="Mur ligase C-terminal" evidence="11">
    <location>
        <begin position="313"/>
        <end position="429"/>
    </location>
</feature>
<protein>
    <recommendedName>
        <fullName evidence="2">tetrahydrofolate synthase</fullName>
        <ecNumber evidence="2">6.3.2.17</ecNumber>
    </recommendedName>
    <alternativeName>
        <fullName evidence="8">Tetrahydrofolylpolyglutamate synthase</fullName>
    </alternativeName>
</protein>